<comment type="similarity">
    <text evidence="1">Belongs to the CRISPR-associated Csm4 family.</text>
</comment>
<dbReference type="InterPro" id="IPR005510">
    <property type="entry name" value="Csm4"/>
</dbReference>
<accession>A0A7V0T658</accession>
<comment type="caution">
    <text evidence="6">The sequence shown here is derived from an EMBL/GenBank/DDBJ whole genome shotgun (WGS) entry which is preliminary data.</text>
</comment>
<dbReference type="Pfam" id="PF17953">
    <property type="entry name" value="Csm4_C"/>
    <property type="match status" value="1"/>
</dbReference>
<gene>
    <name evidence="6" type="primary">csm4</name>
    <name evidence="6" type="ORF">ENN51_06430</name>
</gene>
<dbReference type="AlphaFoldDB" id="A0A7V0T658"/>
<keyword evidence="3" id="KW-0694">RNA-binding</keyword>
<keyword evidence="4" id="KW-0051">Antiviral defense</keyword>
<evidence type="ECO:0000256" key="3">
    <source>
        <dbReference type="ARBA" id="ARBA00022884"/>
    </source>
</evidence>
<evidence type="ECO:0000259" key="5">
    <source>
        <dbReference type="Pfam" id="PF17953"/>
    </source>
</evidence>
<sequence length="366" mass="40599">MYPGATAMSNGPLVMYYRQTLAMPTYSRPSCNRSLQAGTASPTRELQEMWHILKLTLTGPLHVGHDIAGVGIENVQPWAHSDTLYSALISAVAEEKPSLLDKLLNADFRMTSCFPWSGENYYLPRPLAPVPAWFTSRATRVRATDWLDLHGFFAWQTGRFLPNADVHLATGIQAGSASVTRVRPRNALDRLTSASMLYHCGEVYFKSGSGLYFVLDADNGVVDRVAEGLEILGRLGLGGRRSTGGGRFRFEQLSAEDSEWRRIRNAEGDASTLLSLWYPTAQEKRGLTDDSVAYRLVPRRGWAYWSMLGSQMKRNPVQMLGEGSVFRTEPKGGEPVDLAPAGAPQKALRWGRAFSVRLNLAGWEEQ</sequence>
<dbReference type="InterPro" id="IPR040932">
    <property type="entry name" value="Csm4_C"/>
</dbReference>
<dbReference type="GO" id="GO:0003723">
    <property type="term" value="F:RNA binding"/>
    <property type="evidence" value="ECO:0007669"/>
    <property type="project" value="UniProtKB-KW"/>
</dbReference>
<dbReference type="Proteomes" id="UP000885672">
    <property type="component" value="Unassembled WGS sequence"/>
</dbReference>
<dbReference type="NCBIfam" id="TIGR01903">
    <property type="entry name" value="cas5_csm4"/>
    <property type="match status" value="1"/>
</dbReference>
<evidence type="ECO:0000313" key="6">
    <source>
        <dbReference type="EMBL" id="HDQ99902.1"/>
    </source>
</evidence>
<reference evidence="6" key="1">
    <citation type="journal article" date="2020" name="mSystems">
        <title>Genome- and Community-Level Interaction Insights into Carbon Utilization and Element Cycling Functions of Hydrothermarchaeota in Hydrothermal Sediment.</title>
        <authorList>
            <person name="Zhou Z."/>
            <person name="Liu Y."/>
            <person name="Xu W."/>
            <person name="Pan J."/>
            <person name="Luo Z.H."/>
            <person name="Li M."/>
        </authorList>
    </citation>
    <scope>NUCLEOTIDE SEQUENCE [LARGE SCALE GENOMIC DNA]</scope>
    <source>
        <strain evidence="6">SpSt-1182</strain>
    </source>
</reference>
<evidence type="ECO:0000256" key="1">
    <source>
        <dbReference type="ARBA" id="ARBA00005772"/>
    </source>
</evidence>
<feature type="domain" description="Csm4 C-terminal" evidence="5">
    <location>
        <begin position="268"/>
        <end position="357"/>
    </location>
</feature>
<name>A0A7V0T658_UNCW3</name>
<dbReference type="EMBL" id="DSBX01000241">
    <property type="protein sequence ID" value="HDQ99902.1"/>
    <property type="molecule type" value="Genomic_DNA"/>
</dbReference>
<proteinExistence type="inferred from homology"/>
<protein>
    <recommendedName>
        <fullName evidence="2">CRISPR system Cms protein Csm4</fullName>
    </recommendedName>
</protein>
<evidence type="ECO:0000256" key="4">
    <source>
        <dbReference type="ARBA" id="ARBA00023118"/>
    </source>
</evidence>
<dbReference type="GO" id="GO:0051607">
    <property type="term" value="P:defense response to virus"/>
    <property type="evidence" value="ECO:0007669"/>
    <property type="project" value="UniProtKB-KW"/>
</dbReference>
<evidence type="ECO:0000256" key="2">
    <source>
        <dbReference type="ARBA" id="ARBA00016109"/>
    </source>
</evidence>
<organism evidence="6">
    <name type="scientific">candidate division WOR-3 bacterium</name>
    <dbReference type="NCBI Taxonomy" id="2052148"/>
    <lineage>
        <taxon>Bacteria</taxon>
        <taxon>Bacteria division WOR-3</taxon>
    </lineage>
</organism>